<evidence type="ECO:0000259" key="3">
    <source>
        <dbReference type="Pfam" id="PF23395"/>
    </source>
</evidence>
<feature type="domain" description="SAM-like" evidence="3">
    <location>
        <begin position="810"/>
        <end position="871"/>
    </location>
</feature>
<feature type="region of interest" description="Disordered" evidence="1">
    <location>
        <begin position="578"/>
        <end position="605"/>
    </location>
</feature>
<evidence type="ECO:0000259" key="2">
    <source>
        <dbReference type="Pfam" id="PF23394"/>
    </source>
</evidence>
<accession>G0RC16</accession>
<gene>
    <name evidence="4" type="ORF">TRIREDRAFT_104310</name>
</gene>
<dbReference type="GeneID" id="18480810"/>
<reference evidence="4 5" key="1">
    <citation type="journal article" date="2008" name="Nat. Biotechnol.">
        <title>Genome sequencing and analysis of the biomass-degrading fungus Trichoderma reesei (syn. Hypocrea jecorina).</title>
        <authorList>
            <person name="Martinez D."/>
            <person name="Berka R.M."/>
            <person name="Henrissat B."/>
            <person name="Saloheimo M."/>
            <person name="Arvas M."/>
            <person name="Baker S.E."/>
            <person name="Chapman J."/>
            <person name="Chertkov O."/>
            <person name="Coutinho P.M."/>
            <person name="Cullen D."/>
            <person name="Danchin E.G."/>
            <person name="Grigoriev I.V."/>
            <person name="Harris P."/>
            <person name="Jackson M."/>
            <person name="Kubicek C.P."/>
            <person name="Han C.S."/>
            <person name="Ho I."/>
            <person name="Larrondo L.F."/>
            <person name="de Leon A.L."/>
            <person name="Magnuson J.K."/>
            <person name="Merino S."/>
            <person name="Misra M."/>
            <person name="Nelson B."/>
            <person name="Putnam N."/>
            <person name="Robbertse B."/>
            <person name="Salamov A.A."/>
            <person name="Schmoll M."/>
            <person name="Terry A."/>
            <person name="Thayer N."/>
            <person name="Westerholm-Parvinen A."/>
            <person name="Schoch C.L."/>
            <person name="Yao J."/>
            <person name="Barabote R."/>
            <person name="Nelson M.A."/>
            <person name="Detter C."/>
            <person name="Bruce D."/>
            <person name="Kuske C.R."/>
            <person name="Xie G."/>
            <person name="Richardson P."/>
            <person name="Rokhsar D.S."/>
            <person name="Lucas S.M."/>
            <person name="Rubin E.M."/>
            <person name="Dunn-Coleman N."/>
            <person name="Ward M."/>
            <person name="Brettin T.S."/>
        </authorList>
    </citation>
    <scope>NUCLEOTIDE SEQUENCE [LARGE SCALE GENOMIC DNA]</scope>
    <source>
        <strain evidence="4 5">QM6a</strain>
    </source>
</reference>
<evidence type="ECO:0000313" key="5">
    <source>
        <dbReference type="Proteomes" id="UP000008984"/>
    </source>
</evidence>
<dbReference type="InterPro" id="IPR055528">
    <property type="entry name" value="DUF7102"/>
</dbReference>
<dbReference type="AlphaFoldDB" id="G0RC16"/>
<organism evidence="5">
    <name type="scientific">Hypocrea jecorina (strain QM6a)</name>
    <name type="common">Trichoderma reesei</name>
    <dbReference type="NCBI Taxonomy" id="431241"/>
    <lineage>
        <taxon>Eukaryota</taxon>
        <taxon>Fungi</taxon>
        <taxon>Dikarya</taxon>
        <taxon>Ascomycota</taxon>
        <taxon>Pezizomycotina</taxon>
        <taxon>Sordariomycetes</taxon>
        <taxon>Hypocreomycetidae</taxon>
        <taxon>Hypocreales</taxon>
        <taxon>Hypocreaceae</taxon>
        <taxon>Trichoderma</taxon>
    </lineage>
</organism>
<proteinExistence type="predicted"/>
<dbReference type="KEGG" id="tre:TRIREDRAFT_104310"/>
<protein>
    <submittedName>
        <fullName evidence="4">Predicted protein</fullName>
    </submittedName>
</protein>
<dbReference type="OrthoDB" id="3647246at2759"/>
<dbReference type="eggNOG" id="ENOG502RXCE">
    <property type="taxonomic scope" value="Eukaryota"/>
</dbReference>
<dbReference type="Proteomes" id="UP000008984">
    <property type="component" value="Unassembled WGS sequence"/>
</dbReference>
<keyword evidence="5" id="KW-1185">Reference proteome</keyword>
<feature type="domain" description="DUF7102" evidence="2">
    <location>
        <begin position="634"/>
        <end position="799"/>
    </location>
</feature>
<dbReference type="HOGENOM" id="CLU_005396_1_0_1"/>
<dbReference type="VEuPathDB" id="FungiDB:TRIREDRAFT_104310"/>
<dbReference type="RefSeq" id="XP_006962691.1">
    <property type="nucleotide sequence ID" value="XM_006962629.1"/>
</dbReference>
<dbReference type="EMBL" id="GL985058">
    <property type="protein sequence ID" value="EGR51148.1"/>
    <property type="molecule type" value="Genomic_DNA"/>
</dbReference>
<sequence>MTQPPDRSIARIETADEYGRREQCFINHRRHPYTFQSHISSIQSTKQAVEKDGLVAQPGLRIAALPTRQLAEEILDQDQCHSNDLERFLESPPSGLSFRYSGNSLKDLHLPVGELDLGSCPEKDLQYYLQEARALRNRNPFQEWLPLAQTRTERDEGLEFPLELERLWAQLNREFDMDRPVLSESAADLVREQNRSLSTFECRELLTEPTNIKPYQYSCLDPISPPLSPVSDDAEPFIPDGGAAVIDLSSEPSTPRRSFVEAIERILDSDPVVSSTFMTSPSTGDLPRLIQACHSVIQEAKTEAPVVSNNSDAPSDENAIADIRLPLIGDTDETALSLLEEKGQFEDAFETLLQDRQYYANQLVNQERFDLVDSACRIPVPLLDFEISPPEWTIGHLTAKMQFMFLRNGAPDTFKLSPVPRDPRSEISLRWAFFPPQKGQPMLDDELAMPDATLAKYLSDEETTHLSSRDFVSINQDLEVFRPQEDEEIEEIFSQDVESDEDSLAEYAQPTESLTGTISVHSNVSNDTLTRDSPDLNRPARRKLDDDAQRLLPKSYDTSATSILLHNFMELRGIKRPRLNTQPPAASQPGDASPSKLAKGLPGSNNYKATLPEVVKEMPPAPAPQFELPSEKASIIISVDLPRQILRKMESSWTPEKLIDMDYSRHNTQNWPPGASRPKEVMSPLSFEADISLSPSTGIVITNILKVRQRPLPGSQLPAPLRERVQKVSERYETLIVLVSESNSQGEVMGTLAPLDAAAYADFVNFAVALDGDVVVQFVPGATGTIASWILAYMCRYSSQCVALSRFLTSEETPWELLLRRAGMNVFAAKVLSKMLFQQAGQSGLAAFVNMPARERVTRYGALLGGEKVLLMTGKISEKAKRGQVI</sequence>
<feature type="region of interest" description="Disordered" evidence="1">
    <location>
        <begin position="524"/>
        <end position="545"/>
    </location>
</feature>
<dbReference type="InterPro" id="IPR057559">
    <property type="entry name" value="SAM_6"/>
</dbReference>
<dbReference type="Pfam" id="PF23394">
    <property type="entry name" value="DUF7102"/>
    <property type="match status" value="1"/>
</dbReference>
<evidence type="ECO:0000256" key="1">
    <source>
        <dbReference type="SAM" id="MobiDB-lite"/>
    </source>
</evidence>
<dbReference type="Pfam" id="PF23395">
    <property type="entry name" value="SAM_6"/>
    <property type="match status" value="1"/>
</dbReference>
<name>G0RC16_HYPJQ</name>
<evidence type="ECO:0000313" key="4">
    <source>
        <dbReference type="EMBL" id="EGR51148.1"/>
    </source>
</evidence>